<sequence>MIEGIQGINAVVFLLLGGVHLFWVFGGLWGTPFAIPSTTTGEPVFQPRKGGTLLVACCLFAAAILNLGFLAIGQWTYFWIGLLFGLRVIGDFKYVGLGKKIKNTPFAQKDATIFIPICIYLSLSHFFLFFWQ</sequence>
<feature type="transmembrane region" description="Helical" evidence="1">
    <location>
        <begin position="75"/>
        <end position="92"/>
    </location>
</feature>
<organism evidence="2 3">
    <name type="scientific">Myroides odoratus</name>
    <name type="common">Flavobacterium odoratum</name>
    <dbReference type="NCBI Taxonomy" id="256"/>
    <lineage>
        <taxon>Bacteria</taxon>
        <taxon>Pseudomonadati</taxon>
        <taxon>Bacteroidota</taxon>
        <taxon>Flavobacteriia</taxon>
        <taxon>Flavobacteriales</taxon>
        <taxon>Flavobacteriaceae</taxon>
        <taxon>Myroides</taxon>
    </lineage>
</organism>
<dbReference type="AlphaFoldDB" id="A0A9Q6ZEH2"/>
<keyword evidence="1" id="KW-1133">Transmembrane helix</keyword>
<evidence type="ECO:0000313" key="3">
    <source>
        <dbReference type="Proteomes" id="UP000596202"/>
    </source>
</evidence>
<feature type="transmembrane region" description="Helical" evidence="1">
    <location>
        <begin position="50"/>
        <end position="69"/>
    </location>
</feature>
<feature type="transmembrane region" description="Helical" evidence="1">
    <location>
        <begin position="6"/>
        <end position="29"/>
    </location>
</feature>
<dbReference type="RefSeq" id="WP_002985635.1">
    <property type="nucleotide sequence ID" value="NZ_CP068108.1"/>
</dbReference>
<dbReference type="GeneID" id="93528067"/>
<accession>A0A9Q6ZEH2</accession>
<proteinExistence type="predicted"/>
<dbReference type="Proteomes" id="UP000596202">
    <property type="component" value="Chromosome"/>
</dbReference>
<evidence type="ECO:0000313" key="2">
    <source>
        <dbReference type="EMBL" id="QQT98633.1"/>
    </source>
</evidence>
<feature type="transmembrane region" description="Helical" evidence="1">
    <location>
        <begin position="113"/>
        <end position="131"/>
    </location>
</feature>
<keyword evidence="1" id="KW-0812">Transmembrane</keyword>
<name>A0A9Q6ZEH2_MYROD</name>
<evidence type="ECO:0000256" key="1">
    <source>
        <dbReference type="SAM" id="Phobius"/>
    </source>
</evidence>
<reference evidence="2 3" key="1">
    <citation type="submission" date="2021-01" db="EMBL/GenBank/DDBJ databases">
        <title>FDA dAtabase for Regulatory Grade micrObial Sequences (FDA-ARGOS): Supporting development and validation of Infectious Disease Dx tests.</title>
        <authorList>
            <person name="Sproer C."/>
            <person name="Gronow S."/>
            <person name="Severitt S."/>
            <person name="Schroder I."/>
            <person name="Tallon L."/>
            <person name="Sadzewicz L."/>
            <person name="Zhao X."/>
            <person name="Boylan J."/>
            <person name="Ott S."/>
            <person name="Bowen H."/>
            <person name="Vavikolanu K."/>
            <person name="Mehta A."/>
            <person name="Aluvathingal J."/>
            <person name="Nadendla S."/>
            <person name="Lowell S."/>
            <person name="Myers T."/>
            <person name="Yan Y."/>
            <person name="Sichtig H."/>
        </authorList>
    </citation>
    <scope>NUCLEOTIDE SEQUENCE [LARGE SCALE GENOMIC DNA]</scope>
    <source>
        <strain evidence="2 3">FDAARGOS_1131</strain>
    </source>
</reference>
<gene>
    <name evidence="2" type="ORF">I6I88_10395</name>
</gene>
<keyword evidence="1" id="KW-0472">Membrane</keyword>
<dbReference type="OrthoDB" id="8590912at2"/>
<dbReference type="Pfam" id="PF13160">
    <property type="entry name" value="DUF3995"/>
    <property type="match status" value="1"/>
</dbReference>
<dbReference type="EMBL" id="CP068108">
    <property type="protein sequence ID" value="QQT98633.1"/>
    <property type="molecule type" value="Genomic_DNA"/>
</dbReference>
<dbReference type="InterPro" id="IPR025058">
    <property type="entry name" value="DUF3995"/>
</dbReference>
<protein>
    <submittedName>
        <fullName evidence="2">DUF3995 domain-containing protein</fullName>
    </submittedName>
</protein>